<accession>A0A2N0R0Q6</accession>
<dbReference type="VEuPathDB" id="FungiDB:FUN_016056"/>
<evidence type="ECO:0000256" key="1">
    <source>
        <dbReference type="SAM" id="MobiDB-lite"/>
    </source>
</evidence>
<dbReference type="VEuPathDB" id="FungiDB:RhiirFUN_024072"/>
<evidence type="ECO:0000313" key="3">
    <source>
        <dbReference type="Proteomes" id="UP000232688"/>
    </source>
</evidence>
<dbReference type="EMBL" id="LLXH01001990">
    <property type="protein sequence ID" value="PKC56886.1"/>
    <property type="molecule type" value="Genomic_DNA"/>
</dbReference>
<organism evidence="2 3">
    <name type="scientific">Rhizophagus irregularis</name>
    <dbReference type="NCBI Taxonomy" id="588596"/>
    <lineage>
        <taxon>Eukaryota</taxon>
        <taxon>Fungi</taxon>
        <taxon>Fungi incertae sedis</taxon>
        <taxon>Mucoromycota</taxon>
        <taxon>Glomeromycotina</taxon>
        <taxon>Glomeromycetes</taxon>
        <taxon>Glomerales</taxon>
        <taxon>Glomeraceae</taxon>
        <taxon>Rhizophagus</taxon>
    </lineage>
</organism>
<proteinExistence type="predicted"/>
<dbReference type="VEuPathDB" id="FungiDB:FUN_004833"/>
<feature type="compositionally biased region" description="Basic residues" evidence="1">
    <location>
        <begin position="76"/>
        <end position="88"/>
    </location>
</feature>
<reference evidence="2 3" key="1">
    <citation type="submission" date="2017-10" db="EMBL/GenBank/DDBJ databases">
        <title>Extensive intraspecific genome diversity in a model arbuscular mycorrhizal fungus.</title>
        <authorList>
            <person name="Chen E.C.H."/>
            <person name="Morin E."/>
            <person name="Baudet D."/>
            <person name="Noel J."/>
            <person name="Ndikumana S."/>
            <person name="Charron P."/>
            <person name="St-Onge C."/>
            <person name="Giorgi J."/>
            <person name="Grigoriev I.V."/>
            <person name="Roux C."/>
            <person name="Martin F.M."/>
            <person name="Corradi N."/>
        </authorList>
    </citation>
    <scope>NUCLEOTIDE SEQUENCE [LARGE SCALE GENOMIC DNA]</scope>
    <source>
        <strain evidence="2 3">A1</strain>
    </source>
</reference>
<reference evidence="2 3" key="2">
    <citation type="submission" date="2017-10" db="EMBL/GenBank/DDBJ databases">
        <title>Genome analyses suggest a sexual origin of heterokaryosis in a supposedly ancient asexual fungus.</title>
        <authorList>
            <person name="Corradi N."/>
            <person name="Sedzielewska K."/>
            <person name="Noel J."/>
            <person name="Charron P."/>
            <person name="Farinelli L."/>
            <person name="Marton T."/>
            <person name="Kruger M."/>
            <person name="Pelin A."/>
            <person name="Brachmann A."/>
            <person name="Corradi N."/>
        </authorList>
    </citation>
    <scope>NUCLEOTIDE SEQUENCE [LARGE SCALE GENOMIC DNA]</scope>
    <source>
        <strain evidence="2 3">A1</strain>
    </source>
</reference>
<comment type="caution">
    <text evidence="2">The sequence shown here is derived from an EMBL/GenBank/DDBJ whole genome shotgun (WGS) entry which is preliminary data.</text>
</comment>
<sequence length="409" mass="45964">MQDSQLNNEDSTEKCDEKYKSNNLLDDDGNVLSDDGDNVSSDDNGNILSDDGDNVLSDNDNDILPSISSDTSDNKKKPKNQVHAKQKRITKLDQIKNKNLQRHPIVNKIITRNKVQCKCGKIIKLHQAYNSQNLEIYSKTGSCLLTKGTHPLTDYFTITTKSGNSYVRLREKKHVKYLQRIGGVIHYGGAPPSFGIREYEMFKQNLAKQTLRNIRLHHAQSDESISNTDICYENMMRFKKFADSLNYNGPVATMTDNTKLKESLSYSATLGCVIGSTLSVSETKVSNYEEVITIIDKIKVENTIAKQVQIYLLQIPLPKIPPIVIGLIPNNNKEKAADIFAYHQKVLQYAAQLKINIVSFGSDGAANEFNAQLMLMSTSTTENIIFEDQLYNIKFKCPVFPGIGPEIRI</sequence>
<gene>
    <name evidence="2" type="ORF">RhiirA1_499467</name>
</gene>
<dbReference type="VEuPathDB" id="FungiDB:RhiirFUN_024071"/>
<dbReference type="AlphaFoldDB" id="A0A2N0R0Q6"/>
<name>A0A2N0R0Q6_9GLOM</name>
<feature type="compositionally biased region" description="Acidic residues" evidence="1">
    <location>
        <begin position="25"/>
        <end position="37"/>
    </location>
</feature>
<dbReference type="VEuPathDB" id="FungiDB:RhiirA1_499467"/>
<feature type="region of interest" description="Disordered" evidence="1">
    <location>
        <begin position="1"/>
        <end position="88"/>
    </location>
</feature>
<protein>
    <submittedName>
        <fullName evidence="2">Uncharacterized protein</fullName>
    </submittedName>
</protein>
<feature type="compositionally biased region" description="Basic and acidic residues" evidence="1">
    <location>
        <begin position="11"/>
        <end position="20"/>
    </location>
</feature>
<evidence type="ECO:0000313" key="2">
    <source>
        <dbReference type="EMBL" id="PKC56886.1"/>
    </source>
</evidence>
<dbReference type="Proteomes" id="UP000232688">
    <property type="component" value="Unassembled WGS sequence"/>
</dbReference>